<dbReference type="EMBL" id="CASHTH010002077">
    <property type="protein sequence ID" value="CAI8024463.1"/>
    <property type="molecule type" value="Genomic_DNA"/>
</dbReference>
<dbReference type="InterPro" id="IPR001245">
    <property type="entry name" value="Ser-Thr/Tyr_kinase_cat_dom"/>
</dbReference>
<dbReference type="Proteomes" id="UP001174909">
    <property type="component" value="Unassembled WGS sequence"/>
</dbReference>
<keyword evidence="1" id="KW-0547">Nucleotide-binding</keyword>
<dbReference type="InterPro" id="IPR050198">
    <property type="entry name" value="Non-receptor_tyrosine_kinases"/>
</dbReference>
<dbReference type="InterPro" id="IPR011009">
    <property type="entry name" value="Kinase-like_dom_sf"/>
</dbReference>
<name>A0AA35S6P2_GEOBA</name>
<dbReference type="PROSITE" id="PS50011">
    <property type="entry name" value="PROTEIN_KINASE_DOM"/>
    <property type="match status" value="1"/>
</dbReference>
<dbReference type="PANTHER" id="PTHR24418">
    <property type="entry name" value="TYROSINE-PROTEIN KINASE"/>
    <property type="match status" value="1"/>
</dbReference>
<dbReference type="GO" id="GO:0004672">
    <property type="term" value="F:protein kinase activity"/>
    <property type="evidence" value="ECO:0007669"/>
    <property type="project" value="InterPro"/>
</dbReference>
<dbReference type="InterPro" id="IPR000719">
    <property type="entry name" value="Prot_kinase_dom"/>
</dbReference>
<dbReference type="SUPFAM" id="SSF56112">
    <property type="entry name" value="Protein kinase-like (PK-like)"/>
    <property type="match status" value="1"/>
</dbReference>
<dbReference type="GO" id="GO:0005524">
    <property type="term" value="F:ATP binding"/>
    <property type="evidence" value="ECO:0007669"/>
    <property type="project" value="UniProtKB-KW"/>
</dbReference>
<organism evidence="4 5">
    <name type="scientific">Geodia barretti</name>
    <name type="common">Barrett's horny sponge</name>
    <dbReference type="NCBI Taxonomy" id="519541"/>
    <lineage>
        <taxon>Eukaryota</taxon>
        <taxon>Metazoa</taxon>
        <taxon>Porifera</taxon>
        <taxon>Demospongiae</taxon>
        <taxon>Heteroscleromorpha</taxon>
        <taxon>Tetractinellida</taxon>
        <taxon>Astrophorina</taxon>
        <taxon>Geodiidae</taxon>
        <taxon>Geodia</taxon>
    </lineage>
</organism>
<evidence type="ECO:0000256" key="2">
    <source>
        <dbReference type="ARBA" id="ARBA00022840"/>
    </source>
</evidence>
<dbReference type="Gene3D" id="1.10.510.10">
    <property type="entry name" value="Transferase(Phosphotransferase) domain 1"/>
    <property type="match status" value="1"/>
</dbReference>
<comment type="caution">
    <text evidence="4">The sequence shown here is derived from an EMBL/GenBank/DDBJ whole genome shotgun (WGS) entry which is preliminary data.</text>
</comment>
<sequence>MSKGGKIPIKWTAPEVTINNLIQTSKHSRFSLQAIHYKKYSTASDVWSYGMVMYEIWSLGQKPFSDFTNAQVLLDGESTGEVILSPSSSRYTS</sequence>
<keyword evidence="5" id="KW-1185">Reference proteome</keyword>
<evidence type="ECO:0000313" key="4">
    <source>
        <dbReference type="EMBL" id="CAI8024463.1"/>
    </source>
</evidence>
<dbReference type="Pfam" id="PF07714">
    <property type="entry name" value="PK_Tyr_Ser-Thr"/>
    <property type="match status" value="1"/>
</dbReference>
<accession>A0AA35S6P2</accession>
<dbReference type="AlphaFoldDB" id="A0AA35S6P2"/>
<reference evidence="4" key="1">
    <citation type="submission" date="2023-03" db="EMBL/GenBank/DDBJ databases">
        <authorList>
            <person name="Steffen K."/>
            <person name="Cardenas P."/>
        </authorList>
    </citation>
    <scope>NUCLEOTIDE SEQUENCE</scope>
</reference>
<keyword evidence="2" id="KW-0067">ATP-binding</keyword>
<keyword evidence="4" id="KW-0675">Receptor</keyword>
<gene>
    <name evidence="4" type="ORF">GBAR_LOCUS14196</name>
</gene>
<evidence type="ECO:0000259" key="3">
    <source>
        <dbReference type="PROSITE" id="PS50011"/>
    </source>
</evidence>
<proteinExistence type="predicted"/>
<protein>
    <submittedName>
        <fullName evidence="4">Ephrin type-A receptor 4</fullName>
    </submittedName>
</protein>
<evidence type="ECO:0000313" key="5">
    <source>
        <dbReference type="Proteomes" id="UP001174909"/>
    </source>
</evidence>
<evidence type="ECO:0000256" key="1">
    <source>
        <dbReference type="ARBA" id="ARBA00022741"/>
    </source>
</evidence>
<feature type="domain" description="Protein kinase" evidence="3">
    <location>
        <begin position="1"/>
        <end position="93"/>
    </location>
</feature>